<dbReference type="EMBL" id="CWJL01000053">
    <property type="protein sequence ID" value="CRY69471.1"/>
    <property type="molecule type" value="Genomic_DNA"/>
</dbReference>
<dbReference type="Proteomes" id="UP000045840">
    <property type="component" value="Unassembled WGS sequence"/>
</dbReference>
<evidence type="ECO:0000259" key="3">
    <source>
        <dbReference type="Pfam" id="PF00535"/>
    </source>
</evidence>
<proteinExistence type="predicted"/>
<organism evidence="4 7">
    <name type="scientific">Yersinia pekkanenii</name>
    <dbReference type="NCBI Taxonomy" id="1288385"/>
    <lineage>
        <taxon>Bacteria</taxon>
        <taxon>Pseudomonadati</taxon>
        <taxon>Pseudomonadota</taxon>
        <taxon>Gammaproteobacteria</taxon>
        <taxon>Enterobacterales</taxon>
        <taxon>Yersiniaceae</taxon>
        <taxon>Yersinia</taxon>
    </lineage>
</organism>
<dbReference type="NCBIfam" id="NF007482">
    <property type="entry name" value="PRK10073.1"/>
    <property type="match status" value="1"/>
</dbReference>
<dbReference type="SUPFAM" id="SSF53448">
    <property type="entry name" value="Nucleotide-diphospho-sugar transferases"/>
    <property type="match status" value="1"/>
</dbReference>
<dbReference type="STRING" id="1288385.ERS137968_04623"/>
<accession>A0A0T9RFG0</accession>
<evidence type="ECO:0000313" key="7">
    <source>
        <dbReference type="Proteomes" id="UP000045840"/>
    </source>
</evidence>
<dbReference type="AlphaFoldDB" id="A0A0T9RFG0"/>
<keyword evidence="1" id="KW-0328">Glycosyltransferase</keyword>
<keyword evidence="2 4" id="KW-0808">Transferase</keyword>
<dbReference type="EMBL" id="CQAZ01000074">
    <property type="protein sequence ID" value="CNI59849.1"/>
    <property type="molecule type" value="Genomic_DNA"/>
</dbReference>
<evidence type="ECO:0000256" key="1">
    <source>
        <dbReference type="ARBA" id="ARBA00022676"/>
    </source>
</evidence>
<dbReference type="Gene3D" id="3.90.550.10">
    <property type="entry name" value="Spore Coat Polysaccharide Biosynthesis Protein SpsA, Chain A"/>
    <property type="match status" value="1"/>
</dbReference>
<evidence type="ECO:0000256" key="2">
    <source>
        <dbReference type="ARBA" id="ARBA00022679"/>
    </source>
</evidence>
<protein>
    <submittedName>
        <fullName evidence="4 5">Glycosyl transferase</fullName>
    </submittedName>
</protein>
<dbReference type="Proteomes" id="UP000044625">
    <property type="component" value="Unassembled WGS sequence"/>
</dbReference>
<evidence type="ECO:0000313" key="5">
    <source>
        <dbReference type="EMBL" id="CRY69471.1"/>
    </source>
</evidence>
<feature type="domain" description="Glycosyltransferase 2-like" evidence="3">
    <location>
        <begin position="6"/>
        <end position="125"/>
    </location>
</feature>
<dbReference type="RefSeq" id="WP_049615229.1">
    <property type="nucleotide sequence ID" value="NZ_CAWMMU010000053.1"/>
</dbReference>
<dbReference type="OrthoDB" id="6813549at2"/>
<evidence type="ECO:0000313" key="6">
    <source>
        <dbReference type="Proteomes" id="UP000044625"/>
    </source>
</evidence>
<keyword evidence="6" id="KW-1185">Reference proteome</keyword>
<evidence type="ECO:0000313" key="4">
    <source>
        <dbReference type="EMBL" id="CNI59849.1"/>
    </source>
</evidence>
<name>A0A0T9RFG0_9GAMM</name>
<dbReference type="PANTHER" id="PTHR22916">
    <property type="entry name" value="GLYCOSYLTRANSFERASE"/>
    <property type="match status" value="1"/>
</dbReference>
<reference evidence="4" key="1">
    <citation type="submission" date="2015-03" db="EMBL/GenBank/DDBJ databases">
        <authorList>
            <person name="Murphy D."/>
        </authorList>
    </citation>
    <scope>NUCLEOTIDE SEQUENCE [LARGE SCALE GENOMIC DNA]</scope>
    <source>
        <strain evidence="4">A125KOH2</strain>
    </source>
</reference>
<dbReference type="InterPro" id="IPR029044">
    <property type="entry name" value="Nucleotide-diphossugar_trans"/>
</dbReference>
<dbReference type="Pfam" id="PF00535">
    <property type="entry name" value="Glycos_transf_2"/>
    <property type="match status" value="1"/>
</dbReference>
<dbReference type="CDD" id="cd00761">
    <property type="entry name" value="Glyco_tranf_GTA_type"/>
    <property type="match status" value="1"/>
</dbReference>
<dbReference type="PANTHER" id="PTHR22916:SF51">
    <property type="entry name" value="GLYCOSYLTRANSFERASE EPSH-RELATED"/>
    <property type="match status" value="1"/>
</dbReference>
<dbReference type="GO" id="GO:0016758">
    <property type="term" value="F:hexosyltransferase activity"/>
    <property type="evidence" value="ECO:0007669"/>
    <property type="project" value="UniProtKB-ARBA"/>
</dbReference>
<reference evidence="7" key="2">
    <citation type="submission" date="2015-03" db="EMBL/GenBank/DDBJ databases">
        <authorList>
            <consortium name="Pathogen Informatics"/>
        </authorList>
    </citation>
    <scope>NUCLEOTIDE SEQUENCE [LARGE SCALE GENOMIC DNA]</scope>
    <source>
        <strain evidence="7">A125KOH2</strain>
    </source>
</reference>
<gene>
    <name evidence="4" type="primary">kfoC</name>
    <name evidence="4" type="ORF">ERS008529_04462</name>
    <name evidence="5" type="ORF">ERS137968_04623</name>
</gene>
<reference evidence="5 6" key="3">
    <citation type="submission" date="2015-03" db="EMBL/GenBank/DDBJ databases">
        <authorList>
            <consortium name="Pathogen Informatics"/>
            <person name="Murphy D."/>
        </authorList>
    </citation>
    <scope>NUCLEOTIDE SEQUENCE [LARGE SCALE GENOMIC DNA]</scope>
    <source>
        <strain evidence="6">type strain: CIP110230</strain>
        <strain evidence="5">Type strain: CIP110230</strain>
    </source>
</reference>
<dbReference type="InterPro" id="IPR001173">
    <property type="entry name" value="Glyco_trans_2-like"/>
</dbReference>
<sequence length="324" mass="38392">MSVMLSVIVPMYNPGEFLIPLLNSLASQTMIQMEVIIVNDGSTDGSQKTVEEYAKNHKNFRVIHQNNKGVSEARNTGIRIASGKYISFPDSDDELHPEMYEVLCYEAEKNNLDIMQCNGERRITGSESARVIFPYERLKSTAIIKGVDWLEEALQSRRFLHVVWLAVYNLDFIRRNDLYFEPELHHQDIPWTTNALILARQVKYTDRVLYWQNIHNQSVSNRVRVGSENVFYQRHYMRICEMLVVINRFYQKEVKHRPALYWQITHEALSICHSARREPEIHARKQIATEFFGRSMHKLMWVNARGLQQRWHVLLWLRRMYSYL</sequence>